<comment type="caution">
    <text evidence="3">The sequence shown here is derived from an EMBL/GenBank/DDBJ whole genome shotgun (WGS) entry which is preliminary data.</text>
</comment>
<protein>
    <recommendedName>
        <fullName evidence="2">C2H2-type domain-containing protein</fullName>
    </recommendedName>
</protein>
<keyword evidence="1" id="KW-0863">Zinc-finger</keyword>
<evidence type="ECO:0000256" key="1">
    <source>
        <dbReference type="PROSITE-ProRule" id="PRU00042"/>
    </source>
</evidence>
<dbReference type="HOGENOM" id="CLU_2122774_0_0_1"/>
<keyword evidence="1" id="KW-0479">Metal-binding</keyword>
<dbReference type="GeneID" id="25262689"/>
<dbReference type="Gene3D" id="3.30.160.60">
    <property type="entry name" value="Classic Zinc Finger"/>
    <property type="match status" value="1"/>
</dbReference>
<name>A0A066V854_TILAU</name>
<dbReference type="InParanoid" id="A0A066V854"/>
<feature type="domain" description="C2H2-type" evidence="2">
    <location>
        <begin position="37"/>
        <end position="68"/>
    </location>
</feature>
<dbReference type="InterPro" id="IPR013087">
    <property type="entry name" value="Znf_C2H2_type"/>
</dbReference>
<dbReference type="OrthoDB" id="1939603at2759"/>
<dbReference type="PROSITE" id="PS00028">
    <property type="entry name" value="ZINC_FINGER_C2H2_1"/>
    <property type="match status" value="1"/>
</dbReference>
<sequence length="114" mass="13305">MRSRVHEARYEGCQGAARRQVSSKQQRRCWHEVDRQYQCNAPGCSKAYGRLHHLNTHIMARGHGEKRRQQGELIALLVFCPPRQQHRMHKTERDVECLGDGPRRISTNCGWIAM</sequence>
<evidence type="ECO:0000313" key="4">
    <source>
        <dbReference type="Proteomes" id="UP000027361"/>
    </source>
</evidence>
<keyword evidence="1" id="KW-0862">Zinc</keyword>
<evidence type="ECO:0000313" key="3">
    <source>
        <dbReference type="EMBL" id="KDN37671.1"/>
    </source>
</evidence>
<proteinExistence type="predicted"/>
<dbReference type="Proteomes" id="UP000027361">
    <property type="component" value="Unassembled WGS sequence"/>
</dbReference>
<evidence type="ECO:0000259" key="2">
    <source>
        <dbReference type="PROSITE" id="PS50157"/>
    </source>
</evidence>
<organism evidence="3 4">
    <name type="scientific">Tilletiaria anomala (strain ATCC 24038 / CBS 436.72 / UBC 951)</name>
    <dbReference type="NCBI Taxonomy" id="1037660"/>
    <lineage>
        <taxon>Eukaryota</taxon>
        <taxon>Fungi</taxon>
        <taxon>Dikarya</taxon>
        <taxon>Basidiomycota</taxon>
        <taxon>Ustilaginomycotina</taxon>
        <taxon>Exobasidiomycetes</taxon>
        <taxon>Georgefischeriales</taxon>
        <taxon>Tilletiariaceae</taxon>
        <taxon>Tilletiaria</taxon>
    </lineage>
</organism>
<reference evidence="3 4" key="1">
    <citation type="submission" date="2014-05" db="EMBL/GenBank/DDBJ databases">
        <title>Draft genome sequence of a rare smut relative, Tilletiaria anomala UBC 951.</title>
        <authorList>
            <consortium name="DOE Joint Genome Institute"/>
            <person name="Toome M."/>
            <person name="Kuo A."/>
            <person name="Henrissat B."/>
            <person name="Lipzen A."/>
            <person name="Tritt A."/>
            <person name="Yoshinaga Y."/>
            <person name="Zane M."/>
            <person name="Barry K."/>
            <person name="Grigoriev I.V."/>
            <person name="Spatafora J.W."/>
            <person name="Aimea M.C."/>
        </authorList>
    </citation>
    <scope>NUCLEOTIDE SEQUENCE [LARGE SCALE GENOMIC DNA]</scope>
    <source>
        <strain evidence="3 4">UBC 951</strain>
    </source>
</reference>
<dbReference type="EMBL" id="JMSN01000133">
    <property type="protein sequence ID" value="KDN37671.1"/>
    <property type="molecule type" value="Genomic_DNA"/>
</dbReference>
<accession>A0A066V854</accession>
<dbReference type="AlphaFoldDB" id="A0A066V854"/>
<dbReference type="RefSeq" id="XP_013240450.1">
    <property type="nucleotide sequence ID" value="XM_013384996.1"/>
</dbReference>
<dbReference type="PROSITE" id="PS50157">
    <property type="entry name" value="ZINC_FINGER_C2H2_2"/>
    <property type="match status" value="1"/>
</dbReference>
<gene>
    <name evidence="3" type="ORF">K437DRAFT_229073</name>
</gene>
<dbReference type="GO" id="GO:0008270">
    <property type="term" value="F:zinc ion binding"/>
    <property type="evidence" value="ECO:0007669"/>
    <property type="project" value="UniProtKB-KW"/>
</dbReference>
<dbReference type="InterPro" id="IPR036236">
    <property type="entry name" value="Znf_C2H2_sf"/>
</dbReference>
<keyword evidence="4" id="KW-1185">Reference proteome</keyword>
<dbReference type="SUPFAM" id="SSF57667">
    <property type="entry name" value="beta-beta-alpha zinc fingers"/>
    <property type="match status" value="1"/>
</dbReference>